<keyword evidence="3 5" id="KW-1133">Transmembrane helix</keyword>
<dbReference type="GO" id="GO:0005886">
    <property type="term" value="C:plasma membrane"/>
    <property type="evidence" value="ECO:0007669"/>
    <property type="project" value="UniProtKB-SubCell"/>
</dbReference>
<reference evidence="6 7" key="1">
    <citation type="submission" date="2015-09" db="EMBL/GenBank/DDBJ databases">
        <title>Complete genome of Psychrobacter urativorans R10.10B.</title>
        <authorList>
            <person name="See-Too W.S."/>
            <person name="Chan K.G."/>
        </authorList>
    </citation>
    <scope>NUCLEOTIDE SEQUENCE [LARGE SCALE GENOMIC DNA]</scope>
    <source>
        <strain evidence="6 7">R10.10B</strain>
    </source>
</reference>
<accession>A0A0M4TDG6</accession>
<feature type="transmembrane region" description="Helical" evidence="5">
    <location>
        <begin position="45"/>
        <end position="67"/>
    </location>
</feature>
<dbReference type="SUPFAM" id="SSF52540">
    <property type="entry name" value="P-loop containing nucleoside triphosphate hydrolases"/>
    <property type="match status" value="1"/>
</dbReference>
<evidence type="ECO:0000256" key="2">
    <source>
        <dbReference type="ARBA" id="ARBA00022692"/>
    </source>
</evidence>
<feature type="transmembrane region" description="Helical" evidence="5">
    <location>
        <begin position="124"/>
        <end position="144"/>
    </location>
</feature>
<evidence type="ECO:0000313" key="7">
    <source>
        <dbReference type="Proteomes" id="UP000059847"/>
    </source>
</evidence>
<protein>
    <submittedName>
        <fullName evidence="6">Uncharacterized protein</fullName>
    </submittedName>
</protein>
<evidence type="ECO:0000256" key="5">
    <source>
        <dbReference type="SAM" id="Phobius"/>
    </source>
</evidence>
<gene>
    <name evidence="6" type="ORF">AOC03_01455</name>
</gene>
<comment type="subcellular location">
    <subcellularLocation>
        <location evidence="1">Cell membrane</location>
        <topology evidence="1">Multi-pass membrane protein</topology>
    </subcellularLocation>
</comment>
<dbReference type="Proteomes" id="UP000059847">
    <property type="component" value="Chromosome"/>
</dbReference>
<evidence type="ECO:0000313" key="6">
    <source>
        <dbReference type="EMBL" id="ALF58879.1"/>
    </source>
</evidence>
<dbReference type="EMBL" id="CP012678">
    <property type="protein sequence ID" value="ALF58879.1"/>
    <property type="molecule type" value="Genomic_DNA"/>
</dbReference>
<dbReference type="AlphaFoldDB" id="A0A0M4TDG6"/>
<dbReference type="SUPFAM" id="SSF90123">
    <property type="entry name" value="ABC transporter transmembrane region"/>
    <property type="match status" value="1"/>
</dbReference>
<dbReference type="Gene3D" id="3.40.50.300">
    <property type="entry name" value="P-loop containing nucleotide triphosphate hydrolases"/>
    <property type="match status" value="1"/>
</dbReference>
<feature type="transmembrane region" description="Helical" evidence="5">
    <location>
        <begin position="234"/>
        <end position="252"/>
    </location>
</feature>
<sequence>MIYKIISNKHLRIALVFLLIQQIIVASSTYFIARLAQSLTEDTISILYMVLFAVSLVAVYIPAYFCVTNTERAKCDAHKLYNDNFHTVFLGKTHLLSSDELQSTATTTLAQESNYTLETVIDSIFDISALVLNVLFNVLVIAWFLDGTLLLGYAVGIIFASMFVHFRRHTLKMAAKTDQQSRLSLTAKLFDSWDNVVIFNKHNYTLYNNIVQKSFATAKNNSVKSTSIQHINSSLGMIILMLPVFVVTAFIFNKNWHDAATMAVLIATLPRQIQLLQMCYALIGYHTSIGVIKTMLDGILEVLKPTTVDLDTYIQANQIHVKQTGEIFNSTQLPKQGRVTLVGNNGVGKSCMLLKLKDHYQEQAYYLPAKHNLYFNYKTDKAHRGSTGQQLIKQIQEIREDDQSTIVMLDEWDAHLDKDNTQMIDQYLDELAQARLVIDVRH</sequence>
<dbReference type="Gene3D" id="1.20.1560.10">
    <property type="entry name" value="ABC transporter type 1, transmembrane domain"/>
    <property type="match status" value="1"/>
</dbReference>
<evidence type="ECO:0000256" key="3">
    <source>
        <dbReference type="ARBA" id="ARBA00022989"/>
    </source>
</evidence>
<evidence type="ECO:0000256" key="4">
    <source>
        <dbReference type="ARBA" id="ARBA00023136"/>
    </source>
</evidence>
<dbReference type="GO" id="GO:0005524">
    <property type="term" value="F:ATP binding"/>
    <property type="evidence" value="ECO:0007669"/>
    <property type="project" value="InterPro"/>
</dbReference>
<dbReference type="InterPro" id="IPR036640">
    <property type="entry name" value="ABC1_TM_sf"/>
</dbReference>
<dbReference type="KEGG" id="pur:AOC03_01455"/>
<keyword evidence="4 5" id="KW-0472">Membrane</keyword>
<keyword evidence="7" id="KW-1185">Reference proteome</keyword>
<keyword evidence="2 5" id="KW-0812">Transmembrane</keyword>
<feature type="transmembrane region" description="Helical" evidence="5">
    <location>
        <begin position="150"/>
        <end position="166"/>
    </location>
</feature>
<feature type="transmembrane region" description="Helical" evidence="5">
    <location>
        <begin position="12"/>
        <end position="33"/>
    </location>
</feature>
<name>A0A0M4TDG6_9GAMM</name>
<evidence type="ECO:0000256" key="1">
    <source>
        <dbReference type="ARBA" id="ARBA00004651"/>
    </source>
</evidence>
<dbReference type="InterPro" id="IPR027417">
    <property type="entry name" value="P-loop_NTPase"/>
</dbReference>
<dbReference type="STRING" id="45610.AOC03_01455"/>
<dbReference type="OrthoDB" id="19727at2"/>
<organism evidence="6 7">
    <name type="scientific">Psychrobacter urativorans</name>
    <dbReference type="NCBI Taxonomy" id="45610"/>
    <lineage>
        <taxon>Bacteria</taxon>
        <taxon>Pseudomonadati</taxon>
        <taxon>Pseudomonadota</taxon>
        <taxon>Gammaproteobacteria</taxon>
        <taxon>Moraxellales</taxon>
        <taxon>Moraxellaceae</taxon>
        <taxon>Psychrobacter</taxon>
    </lineage>
</organism>
<proteinExistence type="predicted"/>